<dbReference type="EMBL" id="PDLN01000004">
    <property type="protein sequence ID" value="RDW87890.1"/>
    <property type="molecule type" value="Genomic_DNA"/>
</dbReference>
<dbReference type="AlphaFoldDB" id="A0A3D8SNK9"/>
<keyword evidence="1" id="KW-0812">Transmembrane</keyword>
<evidence type="ECO:0000313" key="2">
    <source>
        <dbReference type="EMBL" id="RDW87890.1"/>
    </source>
</evidence>
<keyword evidence="1" id="KW-1133">Transmembrane helix</keyword>
<proteinExistence type="predicted"/>
<dbReference type="Proteomes" id="UP000256328">
    <property type="component" value="Unassembled WGS sequence"/>
</dbReference>
<organism evidence="2 3">
    <name type="scientific">Coleophoma crateriformis</name>
    <dbReference type="NCBI Taxonomy" id="565419"/>
    <lineage>
        <taxon>Eukaryota</taxon>
        <taxon>Fungi</taxon>
        <taxon>Dikarya</taxon>
        <taxon>Ascomycota</taxon>
        <taxon>Pezizomycotina</taxon>
        <taxon>Leotiomycetes</taxon>
        <taxon>Helotiales</taxon>
        <taxon>Dermateaceae</taxon>
        <taxon>Coleophoma</taxon>
    </lineage>
</organism>
<keyword evidence="3" id="KW-1185">Reference proteome</keyword>
<gene>
    <name evidence="2" type="ORF">BP5796_03584</name>
</gene>
<evidence type="ECO:0000256" key="1">
    <source>
        <dbReference type="SAM" id="Phobius"/>
    </source>
</evidence>
<sequence>MQRVAVPNRLQVRAPAPATASALASGPARGWISRWIRPLEPKASILLGMRPVESVGREVKDALLEFTDPQQAAAFFFGSRPASTLSQEWRVVVVLEDTAHCFEINGGAILIPTKPQSWRALRRQDLAWRYPRIGYTVDSIEEITIKAVRISWPMKQSLYSENCQKFAYLLFEAIRQPTQPPTVSDVLSGLDKIPGPFKTLNHRCQAVVLTTLASLQKRAQTAADRTIGAPLTKAVGYGVRARNIFLSCFVLVRLIIKVYMQVVFIVLVLACDKDLLKASRELRIMADDVRRFNGDKWLLKDGDRML</sequence>
<accession>A0A3D8SNK9</accession>
<comment type="caution">
    <text evidence="2">The sequence shown here is derived from an EMBL/GenBank/DDBJ whole genome shotgun (WGS) entry which is preliminary data.</text>
</comment>
<protein>
    <submittedName>
        <fullName evidence="2">Uncharacterized protein</fullName>
    </submittedName>
</protein>
<name>A0A3D8SNK9_9HELO</name>
<reference evidence="2 3" key="1">
    <citation type="journal article" date="2018" name="IMA Fungus">
        <title>IMA Genome-F 9: Draft genome sequence of Annulohypoxylon stygium, Aspergillus mulundensis, Berkeleyomyces basicola (syn. Thielaviopsis basicola), Ceratocystis smalleyi, two Cercospora beticola strains, Coleophoma cylindrospora, Fusarium fracticaudum, Phialophora cf. hyalina, and Morchella septimelata.</title>
        <authorList>
            <person name="Wingfield B.D."/>
            <person name="Bills G.F."/>
            <person name="Dong Y."/>
            <person name="Huang W."/>
            <person name="Nel W.J."/>
            <person name="Swalarsk-Parry B.S."/>
            <person name="Vaghefi N."/>
            <person name="Wilken P.M."/>
            <person name="An Z."/>
            <person name="de Beer Z.W."/>
            <person name="De Vos L."/>
            <person name="Chen L."/>
            <person name="Duong T.A."/>
            <person name="Gao Y."/>
            <person name="Hammerbacher A."/>
            <person name="Kikkert J.R."/>
            <person name="Li Y."/>
            <person name="Li H."/>
            <person name="Li K."/>
            <person name="Li Q."/>
            <person name="Liu X."/>
            <person name="Ma X."/>
            <person name="Naidoo K."/>
            <person name="Pethybridge S.J."/>
            <person name="Sun J."/>
            <person name="Steenkamp E.T."/>
            <person name="van der Nest M.A."/>
            <person name="van Wyk S."/>
            <person name="Wingfield M.J."/>
            <person name="Xiong C."/>
            <person name="Yue Q."/>
            <person name="Zhang X."/>
        </authorList>
    </citation>
    <scope>NUCLEOTIDE SEQUENCE [LARGE SCALE GENOMIC DNA]</scope>
    <source>
        <strain evidence="2 3">BP5796</strain>
    </source>
</reference>
<evidence type="ECO:0000313" key="3">
    <source>
        <dbReference type="Proteomes" id="UP000256328"/>
    </source>
</evidence>
<feature type="transmembrane region" description="Helical" evidence="1">
    <location>
        <begin position="244"/>
        <end position="270"/>
    </location>
</feature>
<keyword evidence="1" id="KW-0472">Membrane</keyword>
<dbReference type="OrthoDB" id="3509158at2759"/>